<dbReference type="InterPro" id="IPR013538">
    <property type="entry name" value="ASHA1/2-like_C"/>
</dbReference>
<comment type="caution">
    <text evidence="3">The sequence shown here is derived from an EMBL/GenBank/DDBJ whole genome shotgun (WGS) entry which is preliminary data.</text>
</comment>
<dbReference type="Gene3D" id="3.30.530.20">
    <property type="match status" value="1"/>
</dbReference>
<protein>
    <submittedName>
        <fullName evidence="3">Uncharacterized protein YndB with AHSA1/START domain</fullName>
    </submittedName>
</protein>
<sequence length="159" mass="18452">MNEYGTLHKENGRYVLRFERFLPYTPEEVFSVLTNPDAFSQWYPFATGEIDLRIGGGIAFDDGEGTTYNGVITELEQPHVFGFREEDDLLNIVIRKEDTGSRMIFTHTFDDDAWAVETAAGWHVCLDAFHQLVYGQPVEWKNNAAELKEYYRETLDRTR</sequence>
<keyword evidence="4" id="KW-1185">Reference proteome</keyword>
<accession>A0A419V0B0</accession>
<dbReference type="Proteomes" id="UP000285120">
    <property type="component" value="Unassembled WGS sequence"/>
</dbReference>
<dbReference type="InterPro" id="IPR023393">
    <property type="entry name" value="START-like_dom_sf"/>
</dbReference>
<dbReference type="SUPFAM" id="SSF55961">
    <property type="entry name" value="Bet v1-like"/>
    <property type="match status" value="1"/>
</dbReference>
<evidence type="ECO:0000313" key="4">
    <source>
        <dbReference type="Proteomes" id="UP000285120"/>
    </source>
</evidence>
<proteinExistence type="inferred from homology"/>
<evidence type="ECO:0000256" key="1">
    <source>
        <dbReference type="ARBA" id="ARBA00006817"/>
    </source>
</evidence>
<dbReference type="EMBL" id="RAPK01000010">
    <property type="protein sequence ID" value="RKD71368.1"/>
    <property type="molecule type" value="Genomic_DNA"/>
</dbReference>
<dbReference type="CDD" id="cd08899">
    <property type="entry name" value="SRPBCC_CalC_Aha1-like_6"/>
    <property type="match status" value="1"/>
</dbReference>
<feature type="domain" description="Activator of Hsp90 ATPase homologue 1/2-like C-terminal" evidence="2">
    <location>
        <begin position="24"/>
        <end position="133"/>
    </location>
</feature>
<dbReference type="OrthoDB" id="9803476at2"/>
<evidence type="ECO:0000313" key="3">
    <source>
        <dbReference type="EMBL" id="RKD71368.1"/>
    </source>
</evidence>
<gene>
    <name evidence="3" type="ORF">ATL39_2764</name>
</gene>
<dbReference type="AlphaFoldDB" id="A0A419V0B0"/>
<dbReference type="Pfam" id="PF08327">
    <property type="entry name" value="AHSA1"/>
    <property type="match status" value="1"/>
</dbReference>
<evidence type="ECO:0000259" key="2">
    <source>
        <dbReference type="Pfam" id="PF08327"/>
    </source>
</evidence>
<dbReference type="RefSeq" id="WP_120193903.1">
    <property type="nucleotide sequence ID" value="NZ_RAPK01000010.1"/>
</dbReference>
<organism evidence="3 4">
    <name type="scientific">Sinobaca qinghaiensis</name>
    <dbReference type="NCBI Taxonomy" id="342944"/>
    <lineage>
        <taxon>Bacteria</taxon>
        <taxon>Bacillati</taxon>
        <taxon>Bacillota</taxon>
        <taxon>Bacilli</taxon>
        <taxon>Bacillales</taxon>
        <taxon>Sporolactobacillaceae</taxon>
        <taxon>Sinobaca</taxon>
    </lineage>
</organism>
<name>A0A419V0B0_9BACL</name>
<reference evidence="3 4" key="1">
    <citation type="submission" date="2018-09" db="EMBL/GenBank/DDBJ databases">
        <title>Genomic Encyclopedia of Archaeal and Bacterial Type Strains, Phase II (KMG-II): from individual species to whole genera.</title>
        <authorList>
            <person name="Goeker M."/>
        </authorList>
    </citation>
    <scope>NUCLEOTIDE SEQUENCE [LARGE SCALE GENOMIC DNA]</scope>
    <source>
        <strain evidence="3 4">DSM 17008</strain>
    </source>
</reference>
<comment type="similarity">
    <text evidence="1">Belongs to the AHA1 family.</text>
</comment>